<organism evidence="1 2">
    <name type="scientific">Caenorhabditis auriculariae</name>
    <dbReference type="NCBI Taxonomy" id="2777116"/>
    <lineage>
        <taxon>Eukaryota</taxon>
        <taxon>Metazoa</taxon>
        <taxon>Ecdysozoa</taxon>
        <taxon>Nematoda</taxon>
        <taxon>Chromadorea</taxon>
        <taxon>Rhabditida</taxon>
        <taxon>Rhabditina</taxon>
        <taxon>Rhabditomorpha</taxon>
        <taxon>Rhabditoidea</taxon>
        <taxon>Rhabditidae</taxon>
        <taxon>Peloderinae</taxon>
        <taxon>Caenorhabditis</taxon>
    </lineage>
</organism>
<dbReference type="Proteomes" id="UP000835052">
    <property type="component" value="Unassembled WGS sequence"/>
</dbReference>
<comment type="caution">
    <text evidence="1">The sequence shown here is derived from an EMBL/GenBank/DDBJ whole genome shotgun (WGS) entry which is preliminary data.</text>
</comment>
<reference evidence="1" key="1">
    <citation type="submission" date="2020-10" db="EMBL/GenBank/DDBJ databases">
        <authorList>
            <person name="Kikuchi T."/>
        </authorList>
    </citation>
    <scope>NUCLEOTIDE SEQUENCE</scope>
    <source>
        <strain evidence="1">NKZ352</strain>
    </source>
</reference>
<sequence>MEKIPSFKAFMSPFVESFGQGLSMTSPKKQRFILSGPTQSKIRGGSGQQGVKWLVASSLSYRSTRGLLVPAG</sequence>
<name>A0A8S1HN32_9PELO</name>
<protein>
    <submittedName>
        <fullName evidence="1">Uncharacterized protein</fullName>
    </submittedName>
</protein>
<accession>A0A8S1HN32</accession>
<evidence type="ECO:0000313" key="1">
    <source>
        <dbReference type="EMBL" id="CAD6198055.1"/>
    </source>
</evidence>
<dbReference type="EMBL" id="CAJGYM010000114">
    <property type="protein sequence ID" value="CAD6198055.1"/>
    <property type="molecule type" value="Genomic_DNA"/>
</dbReference>
<dbReference type="AlphaFoldDB" id="A0A8S1HN32"/>
<gene>
    <name evidence="1" type="ORF">CAUJ_LOCUS13962</name>
</gene>
<proteinExistence type="predicted"/>
<keyword evidence="2" id="KW-1185">Reference proteome</keyword>
<evidence type="ECO:0000313" key="2">
    <source>
        <dbReference type="Proteomes" id="UP000835052"/>
    </source>
</evidence>